<comment type="caution">
    <text evidence="1">The sequence shown here is derived from an EMBL/GenBank/DDBJ whole genome shotgun (WGS) entry which is preliminary data.</text>
</comment>
<name>A0A7J0EM19_9ERIC</name>
<evidence type="ECO:0000313" key="2">
    <source>
        <dbReference type="Proteomes" id="UP000585474"/>
    </source>
</evidence>
<dbReference type="Proteomes" id="UP000585474">
    <property type="component" value="Unassembled WGS sequence"/>
</dbReference>
<evidence type="ECO:0000313" key="1">
    <source>
        <dbReference type="EMBL" id="GFY87440.1"/>
    </source>
</evidence>
<sequence>MDSANSSTSFAYAWSFSLAQIGQVEEKKLALRRLRENFWVISILWISAPIVPPTHLGCLLEALELGCASRIRFVVID</sequence>
<keyword evidence="2" id="KW-1185">Reference proteome</keyword>
<protein>
    <submittedName>
        <fullName evidence="1">Uncharacterized protein</fullName>
    </submittedName>
</protein>
<organism evidence="1 2">
    <name type="scientific">Actinidia rufa</name>
    <dbReference type="NCBI Taxonomy" id="165716"/>
    <lineage>
        <taxon>Eukaryota</taxon>
        <taxon>Viridiplantae</taxon>
        <taxon>Streptophyta</taxon>
        <taxon>Embryophyta</taxon>
        <taxon>Tracheophyta</taxon>
        <taxon>Spermatophyta</taxon>
        <taxon>Magnoliopsida</taxon>
        <taxon>eudicotyledons</taxon>
        <taxon>Gunneridae</taxon>
        <taxon>Pentapetalae</taxon>
        <taxon>asterids</taxon>
        <taxon>Ericales</taxon>
        <taxon>Actinidiaceae</taxon>
        <taxon>Actinidia</taxon>
    </lineage>
</organism>
<dbReference type="EMBL" id="BJWL01000005">
    <property type="protein sequence ID" value="GFY87440.1"/>
    <property type="molecule type" value="Genomic_DNA"/>
</dbReference>
<accession>A0A7J0EM19</accession>
<reference evidence="1 2" key="1">
    <citation type="submission" date="2019-07" db="EMBL/GenBank/DDBJ databases">
        <title>De Novo Assembly of kiwifruit Actinidia rufa.</title>
        <authorList>
            <person name="Sugita-Konishi S."/>
            <person name="Sato K."/>
            <person name="Mori E."/>
            <person name="Abe Y."/>
            <person name="Kisaki G."/>
            <person name="Hamano K."/>
            <person name="Suezawa K."/>
            <person name="Otani M."/>
            <person name="Fukuda T."/>
            <person name="Manabe T."/>
            <person name="Gomi K."/>
            <person name="Tabuchi M."/>
            <person name="Akimitsu K."/>
            <person name="Kataoka I."/>
        </authorList>
    </citation>
    <scope>NUCLEOTIDE SEQUENCE [LARGE SCALE GENOMIC DNA]</scope>
    <source>
        <strain evidence="2">cv. Fuchu</strain>
    </source>
</reference>
<proteinExistence type="predicted"/>
<gene>
    <name evidence="1" type="ORF">Acr_05g0010790</name>
</gene>
<dbReference type="AlphaFoldDB" id="A0A7J0EM19"/>